<evidence type="ECO:0000313" key="18">
    <source>
        <dbReference type="Proteomes" id="UP000488956"/>
    </source>
</evidence>
<dbReference type="EMBL" id="QXFY01000118">
    <property type="protein sequence ID" value="KAE9356166.1"/>
    <property type="molecule type" value="Genomic_DNA"/>
</dbReference>
<proteinExistence type="predicted"/>
<evidence type="ECO:0000313" key="7">
    <source>
        <dbReference type="EMBL" id="KAE9219408.1"/>
    </source>
</evidence>
<evidence type="ECO:0000313" key="6">
    <source>
        <dbReference type="EMBL" id="KAE9218229.1"/>
    </source>
</evidence>
<evidence type="ECO:0000313" key="13">
    <source>
        <dbReference type="Proteomes" id="UP000440367"/>
    </source>
</evidence>
<dbReference type="EMBL" id="QXGE01000328">
    <property type="protein sequence ID" value="KAE9315815.1"/>
    <property type="molecule type" value="Genomic_DNA"/>
</dbReference>
<name>A0A6A3YJ62_9STRA</name>
<dbReference type="Proteomes" id="UP000486351">
    <property type="component" value="Unassembled WGS sequence"/>
</dbReference>
<evidence type="ECO:0000313" key="12">
    <source>
        <dbReference type="Proteomes" id="UP000437068"/>
    </source>
</evidence>
<evidence type="ECO:0000313" key="14">
    <source>
        <dbReference type="Proteomes" id="UP000440732"/>
    </source>
</evidence>
<organism evidence="6 11">
    <name type="scientific">Phytophthora fragariae</name>
    <dbReference type="NCBI Taxonomy" id="53985"/>
    <lineage>
        <taxon>Eukaryota</taxon>
        <taxon>Sar</taxon>
        <taxon>Stramenopiles</taxon>
        <taxon>Oomycota</taxon>
        <taxon>Peronosporomycetes</taxon>
        <taxon>Peronosporales</taxon>
        <taxon>Peronosporaceae</taxon>
        <taxon>Phytophthora</taxon>
    </lineage>
</organism>
<dbReference type="Proteomes" id="UP000433483">
    <property type="component" value="Unassembled WGS sequence"/>
</dbReference>
<dbReference type="Proteomes" id="UP000429523">
    <property type="component" value="Unassembled WGS sequence"/>
</dbReference>
<dbReference type="EMBL" id="QXGC01001166">
    <property type="protein sequence ID" value="KAE9209515.1"/>
    <property type="molecule type" value="Genomic_DNA"/>
</dbReference>
<evidence type="ECO:0000313" key="17">
    <source>
        <dbReference type="Proteomes" id="UP000486351"/>
    </source>
</evidence>
<dbReference type="AlphaFoldDB" id="A0A6A3YJ62"/>
<dbReference type="Proteomes" id="UP000440732">
    <property type="component" value="Unassembled WGS sequence"/>
</dbReference>
<evidence type="ECO:0000313" key="8">
    <source>
        <dbReference type="EMBL" id="KAE9315815.1"/>
    </source>
</evidence>
<dbReference type="Proteomes" id="UP000488956">
    <property type="component" value="Unassembled WGS sequence"/>
</dbReference>
<evidence type="ECO:0000313" key="2">
    <source>
        <dbReference type="EMBL" id="KAE9094716.1"/>
    </source>
</evidence>
<dbReference type="EMBL" id="QXFX01001197">
    <property type="protein sequence ID" value="KAE9094716.1"/>
    <property type="molecule type" value="Genomic_DNA"/>
</dbReference>
<gene>
    <name evidence="8" type="ORF">PF001_g7595</name>
    <name evidence="7" type="ORF">PF002_g16195</name>
    <name evidence="5" type="ORF">PF004_g16449</name>
    <name evidence="6" type="ORF">PF005_g8347</name>
    <name evidence="4" type="ORF">PF006_g7718</name>
    <name evidence="3" type="ORF">PF007_g14486</name>
    <name evidence="9" type="ORF">PF008_g3736</name>
    <name evidence="1" type="ORF">PF009_g17645</name>
    <name evidence="2" type="ORF">PF010_g16987</name>
</gene>
<comment type="caution">
    <text evidence="6">The sequence shown here is derived from an EMBL/GenBank/DDBJ whole genome shotgun (WGS) entry which is preliminary data.</text>
</comment>
<accession>A0A6A3YJ62</accession>
<dbReference type="EMBL" id="QXGF01001131">
    <property type="protein sequence ID" value="KAE8932319.1"/>
    <property type="molecule type" value="Genomic_DNA"/>
</dbReference>
<dbReference type="EMBL" id="QXGD01000947">
    <property type="protein sequence ID" value="KAE9219408.1"/>
    <property type="molecule type" value="Genomic_DNA"/>
</dbReference>
<evidence type="ECO:0000313" key="16">
    <source>
        <dbReference type="Proteomes" id="UP000476176"/>
    </source>
</evidence>
<dbReference type="Proteomes" id="UP000476176">
    <property type="component" value="Unassembled WGS sequence"/>
</dbReference>
<evidence type="ECO:0000313" key="1">
    <source>
        <dbReference type="EMBL" id="KAE8932319.1"/>
    </source>
</evidence>
<evidence type="ECO:0000313" key="15">
    <source>
        <dbReference type="Proteomes" id="UP000441208"/>
    </source>
</evidence>
<evidence type="ECO:0000313" key="10">
    <source>
        <dbReference type="Proteomes" id="UP000429523"/>
    </source>
</evidence>
<dbReference type="Proteomes" id="UP000440367">
    <property type="component" value="Unassembled WGS sequence"/>
</dbReference>
<evidence type="ECO:0000313" key="3">
    <source>
        <dbReference type="EMBL" id="KAE9103236.1"/>
    </source>
</evidence>
<evidence type="ECO:0000313" key="9">
    <source>
        <dbReference type="EMBL" id="KAE9356166.1"/>
    </source>
</evidence>
<dbReference type="OrthoDB" id="10280451at2759"/>
<reference evidence="10 11" key="1">
    <citation type="submission" date="2018-08" db="EMBL/GenBank/DDBJ databases">
        <title>Genomic investigation of the strawberry pathogen Phytophthora fragariae indicates pathogenicity is determined by transcriptional variation in three key races.</title>
        <authorList>
            <person name="Adams T.M."/>
            <person name="Armitage A.D."/>
            <person name="Sobczyk M.K."/>
            <person name="Bates H.J."/>
            <person name="Dunwell J.M."/>
            <person name="Nellist C.F."/>
            <person name="Harrison R.J."/>
        </authorList>
    </citation>
    <scope>NUCLEOTIDE SEQUENCE [LARGE SCALE GENOMIC DNA]</scope>
    <source>
        <strain evidence="8 12">A4</strain>
        <strain evidence="7 13">BC-1</strain>
        <strain evidence="5 16">BC-23</strain>
        <strain evidence="6 11">NOV-27</strain>
        <strain evidence="4 14">NOV-5</strain>
        <strain evidence="3 15">NOV-71</strain>
        <strain evidence="9 17">NOV-77</strain>
        <strain evidence="1 10">NOV-9</strain>
        <strain evidence="2 18">ONT-3</strain>
    </source>
</reference>
<evidence type="ECO:0000313" key="4">
    <source>
        <dbReference type="EMBL" id="KAE9147606.1"/>
    </source>
</evidence>
<dbReference type="Proteomes" id="UP000437068">
    <property type="component" value="Unassembled WGS sequence"/>
</dbReference>
<dbReference type="EMBL" id="QXFZ01000842">
    <property type="protein sequence ID" value="KAE9103236.1"/>
    <property type="molecule type" value="Genomic_DNA"/>
</dbReference>
<sequence length="70" mass="7558">MFQTPHRVVTILDQAVALGVEIPASFLSSFKGIFRLSMLTAGRVQLACQTLHLAFGRQESGVAAVTAERI</sequence>
<dbReference type="EMBL" id="QXGA01000338">
    <property type="protein sequence ID" value="KAE9147606.1"/>
    <property type="molecule type" value="Genomic_DNA"/>
</dbReference>
<keyword evidence="11" id="KW-1185">Reference proteome</keyword>
<dbReference type="EMBL" id="QXGB01000352">
    <property type="protein sequence ID" value="KAE9218229.1"/>
    <property type="molecule type" value="Genomic_DNA"/>
</dbReference>
<evidence type="ECO:0000313" key="5">
    <source>
        <dbReference type="EMBL" id="KAE9209515.1"/>
    </source>
</evidence>
<protein>
    <submittedName>
        <fullName evidence="6">Uncharacterized protein</fullName>
    </submittedName>
</protein>
<dbReference type="Proteomes" id="UP000441208">
    <property type="component" value="Unassembled WGS sequence"/>
</dbReference>
<evidence type="ECO:0000313" key="11">
    <source>
        <dbReference type="Proteomes" id="UP000433483"/>
    </source>
</evidence>